<reference evidence="1" key="1">
    <citation type="journal article" date="2018" name="PLoS Negl. Trop. Dis.">
        <title>Sialome diversity of ticks revealed by RNAseq of single tick salivary glands.</title>
        <authorList>
            <person name="Perner J."/>
            <person name="Kropackova S."/>
            <person name="Kopacek P."/>
            <person name="Ribeiro J.M."/>
        </authorList>
    </citation>
    <scope>NUCLEOTIDE SEQUENCE</scope>
    <source>
        <strain evidence="1">Siblings of single egg batch collected in Ceske Budejovice</strain>
        <tissue evidence="1">Salivary glands</tissue>
    </source>
</reference>
<evidence type="ECO:0000313" key="1">
    <source>
        <dbReference type="EMBL" id="JAR92234.1"/>
    </source>
</evidence>
<sequence>MCLSWWRRGPSFARASAASVRGFVGPAVSSRPVGGGARGGRRGCDRRPLGVGCVIVGGSRALVVPRCEGCRCDSVGLLLLDGHRLSSSPSLVAGLVALRSHRACRRAVLSSGAVVVRRGGRRVLAGGPSLCALVGGSWRGGRRRRFLRFGVLPGACSPSCGGGGGWGHGRVAPSGACAGVGLRCAGAPAR</sequence>
<protein>
    <submittedName>
        <fullName evidence="1">Uncharacterized protein</fullName>
    </submittedName>
</protein>
<name>A0A147BN82_IXORI</name>
<dbReference type="AlphaFoldDB" id="A0A147BN82"/>
<accession>A0A147BN82</accession>
<dbReference type="EMBL" id="GEGO01003170">
    <property type="protein sequence ID" value="JAR92234.1"/>
    <property type="molecule type" value="Transcribed_RNA"/>
</dbReference>
<feature type="non-terminal residue" evidence="1">
    <location>
        <position position="190"/>
    </location>
</feature>
<proteinExistence type="predicted"/>
<organism evidence="1">
    <name type="scientific">Ixodes ricinus</name>
    <name type="common">Common tick</name>
    <name type="synonym">Acarus ricinus</name>
    <dbReference type="NCBI Taxonomy" id="34613"/>
    <lineage>
        <taxon>Eukaryota</taxon>
        <taxon>Metazoa</taxon>
        <taxon>Ecdysozoa</taxon>
        <taxon>Arthropoda</taxon>
        <taxon>Chelicerata</taxon>
        <taxon>Arachnida</taxon>
        <taxon>Acari</taxon>
        <taxon>Parasitiformes</taxon>
        <taxon>Ixodida</taxon>
        <taxon>Ixodoidea</taxon>
        <taxon>Ixodidae</taxon>
        <taxon>Ixodinae</taxon>
        <taxon>Ixodes</taxon>
    </lineage>
</organism>